<sequence length="129" mass="14459">MAPEVAPFPFLDLLAELRLEVYAYTLSGAYIELHICDRCRGICDRQTRKSAEESRSSLSYHLVSTPSVAAFTPALARISKFVYQEANPVLWQECTFCVAVREEGALCSPLLAWLDQIPAHALDNVRKLN</sequence>
<protein>
    <submittedName>
        <fullName evidence="1">Uncharacterized protein</fullName>
    </submittedName>
</protein>
<evidence type="ECO:0000313" key="1">
    <source>
        <dbReference type="EMBL" id="KAK3061027.1"/>
    </source>
</evidence>
<evidence type="ECO:0000313" key="2">
    <source>
        <dbReference type="Proteomes" id="UP001186974"/>
    </source>
</evidence>
<dbReference type="Proteomes" id="UP001186974">
    <property type="component" value="Unassembled WGS sequence"/>
</dbReference>
<gene>
    <name evidence="1" type="ORF">LTS18_007172</name>
</gene>
<reference evidence="1" key="1">
    <citation type="submission" date="2024-09" db="EMBL/GenBank/DDBJ databases">
        <title>Black Yeasts Isolated from many extreme environments.</title>
        <authorList>
            <person name="Coleine C."/>
            <person name="Stajich J.E."/>
            <person name="Selbmann L."/>
        </authorList>
    </citation>
    <scope>NUCLEOTIDE SEQUENCE</scope>
    <source>
        <strain evidence="1">CCFEE 5737</strain>
    </source>
</reference>
<comment type="caution">
    <text evidence="1">The sequence shown here is derived from an EMBL/GenBank/DDBJ whole genome shotgun (WGS) entry which is preliminary data.</text>
</comment>
<proteinExistence type="predicted"/>
<accession>A0ACC3D2U0</accession>
<feature type="non-terminal residue" evidence="1">
    <location>
        <position position="129"/>
    </location>
</feature>
<name>A0ACC3D2U0_9PEZI</name>
<organism evidence="1 2">
    <name type="scientific">Coniosporium uncinatum</name>
    <dbReference type="NCBI Taxonomy" id="93489"/>
    <lineage>
        <taxon>Eukaryota</taxon>
        <taxon>Fungi</taxon>
        <taxon>Dikarya</taxon>
        <taxon>Ascomycota</taxon>
        <taxon>Pezizomycotina</taxon>
        <taxon>Dothideomycetes</taxon>
        <taxon>Dothideomycetes incertae sedis</taxon>
        <taxon>Coniosporium</taxon>
    </lineage>
</organism>
<keyword evidence="2" id="KW-1185">Reference proteome</keyword>
<dbReference type="EMBL" id="JAWDJW010008118">
    <property type="protein sequence ID" value="KAK3061027.1"/>
    <property type="molecule type" value="Genomic_DNA"/>
</dbReference>